<dbReference type="Pfam" id="PF03810">
    <property type="entry name" value="IBN_N"/>
    <property type="match status" value="1"/>
</dbReference>
<dbReference type="GO" id="GO:0031267">
    <property type="term" value="F:small GTPase binding"/>
    <property type="evidence" value="ECO:0007669"/>
    <property type="project" value="InterPro"/>
</dbReference>
<comment type="similarity">
    <text evidence="2">Belongs to the importin beta family.</text>
</comment>
<comment type="subcellular location">
    <subcellularLocation>
        <location evidence="1">Nucleus</location>
    </subcellularLocation>
</comment>
<dbReference type="FunFam" id="1.25.10.10:FF:000362">
    <property type="entry name" value="Importin 11, putative"/>
    <property type="match status" value="1"/>
</dbReference>
<dbReference type="PANTHER" id="PTHR10997:SF7">
    <property type="entry name" value="IMPORTIN-11"/>
    <property type="match status" value="1"/>
</dbReference>
<dbReference type="SMART" id="SM00913">
    <property type="entry name" value="IBN_N"/>
    <property type="match status" value="1"/>
</dbReference>
<keyword evidence="3" id="KW-0813">Transport</keyword>
<comment type="caution">
    <text evidence="6">The sequence shown here is derived from an EMBL/GenBank/DDBJ whole genome shotgun (WGS) entry which is preliminary data.</text>
</comment>
<dbReference type="InterPro" id="IPR058669">
    <property type="entry name" value="TPR_IPO7/11-like"/>
</dbReference>
<evidence type="ECO:0000256" key="4">
    <source>
        <dbReference type="ARBA" id="ARBA00023242"/>
    </source>
</evidence>
<evidence type="ECO:0000313" key="7">
    <source>
        <dbReference type="Proteomes" id="UP000698800"/>
    </source>
</evidence>
<proteinExistence type="inferred from homology"/>
<sequence>MEAIELPAEANPLTPANLFNVLTRAVSTHQQQVQTGAQQLQAWEAERGYYCMLQNVFIDKSLPLEIRYLAIIQLKNGIDKYWRKHALNSIHKEDKAIIRSQSLESGVSEPDQRLALQNALVISKIVRYDYPTEWPDVISSMIVFLRKSSQDPKPNPIYLPRTLLILLHIIKELTKVRLQKSRANLQLIAPEILNAIGQVYVDKVQGWKAFLEGGGEDEGGAIEDIEQSLLAIRVIRRLLTAGYEFPNRGKDVREFWIILRTHFGYFLDVVMREPQILSDEVQRLVENHLIQIAKLHLNMARGNATAFALLPDSVALLRAYWGLISKFGETFGSKTAITSLRRKPLNAEKERGDDTPILERLCLKGLLLLRACVKMVFYPAQSIRYRHAEEKDEQRDAKEMLKTQLLTDDLVREIVEVVVTRFFVFRGRDLQEWQEEPEEWERTEEGEGDAWEFAVRPCCEKLFLELVINHKDLLIPPLLSVFASVSTPEVENIIFKDSVYTAIGLSAPVLYNHLDFDSFLASTLVAEVQKKQPGYNILRRRIAVLIGQWVTVKIASSSRVAVYQIFQHILDKDDPLNDLVVRITAGKQFKNAIDDWDFEIDRFVPYLPGTLGRIMSLIEEVELTETKMALLDVVSVIVGRLGQHVSPYVEQIISMLPPLWAQAGEEHLLKQSILTIFIKLVESMGVESQQFHSLVLPLIKMTLEPGSETQVYLLEDALDLWEAILKRASSPPPTDLLSLAPYVFPIFETGTLTLRKALSIVESYILLAPTEMLSNQMRGVMFTSFASIFGTLKPEANGIVAHLVEIVVRAADSLGGEQAVEIVGSGLVESGFLAKLHIGLRGSWEAHQTTGPKSKHPPIDGVVETDYFNVLARLALTSTRIFVTVLQAVETSLGQSFEGTMEWLLTEWFSHFGNIGHPIQRKLNCMALTRLLETNQKWILGRMQDLMTVWTDVLIEVVDNGVDCLVWSSERHAGHDDMETPEDARLRELTITDATRKINVKDFIKHHLQQAIMNCGGQEAFHSEWLINVDRDVVNDFSKLDIF</sequence>
<dbReference type="GO" id="GO:0006606">
    <property type="term" value="P:protein import into nucleus"/>
    <property type="evidence" value="ECO:0007669"/>
    <property type="project" value="TreeGrafter"/>
</dbReference>
<dbReference type="AlphaFoldDB" id="A0A9P8L088"/>
<evidence type="ECO:0000256" key="1">
    <source>
        <dbReference type="ARBA" id="ARBA00004123"/>
    </source>
</evidence>
<feature type="domain" description="Importin N-terminal" evidence="5">
    <location>
        <begin position="36"/>
        <end position="108"/>
    </location>
</feature>
<evidence type="ECO:0000256" key="3">
    <source>
        <dbReference type="ARBA" id="ARBA00022448"/>
    </source>
</evidence>
<dbReference type="GO" id="GO:0005635">
    <property type="term" value="C:nuclear envelope"/>
    <property type="evidence" value="ECO:0007669"/>
    <property type="project" value="TreeGrafter"/>
</dbReference>
<keyword evidence="4" id="KW-0539">Nucleus</keyword>
<evidence type="ECO:0000256" key="2">
    <source>
        <dbReference type="ARBA" id="ARBA00007991"/>
    </source>
</evidence>
<protein>
    <recommendedName>
        <fullName evidence="5">Importin N-terminal domain-containing protein</fullName>
    </recommendedName>
</protein>
<evidence type="ECO:0000313" key="6">
    <source>
        <dbReference type="EMBL" id="KAH0536577.1"/>
    </source>
</evidence>
<dbReference type="PROSITE" id="PS50166">
    <property type="entry name" value="IMPORTIN_B_NT"/>
    <property type="match status" value="1"/>
</dbReference>
<dbReference type="InterPro" id="IPR001494">
    <property type="entry name" value="Importin-beta_N"/>
</dbReference>
<dbReference type="InterPro" id="IPR016024">
    <property type="entry name" value="ARM-type_fold"/>
</dbReference>
<dbReference type="EMBL" id="JAGHQL010000195">
    <property type="protein sequence ID" value="KAH0536577.1"/>
    <property type="molecule type" value="Genomic_DNA"/>
</dbReference>
<gene>
    <name evidence="6" type="ORF">FGG08_006561</name>
</gene>
<dbReference type="Gene3D" id="1.25.10.10">
    <property type="entry name" value="Leucine-rich Repeat Variant"/>
    <property type="match status" value="1"/>
</dbReference>
<dbReference type="PANTHER" id="PTHR10997">
    <property type="entry name" value="IMPORTIN-7, 8, 11"/>
    <property type="match status" value="1"/>
</dbReference>
<dbReference type="Proteomes" id="UP000698800">
    <property type="component" value="Unassembled WGS sequence"/>
</dbReference>
<keyword evidence="7" id="KW-1185">Reference proteome</keyword>
<name>A0A9P8L088_9PEZI</name>
<organism evidence="6 7">
    <name type="scientific">Glutinoglossum americanum</name>
    <dbReference type="NCBI Taxonomy" id="1670608"/>
    <lineage>
        <taxon>Eukaryota</taxon>
        <taxon>Fungi</taxon>
        <taxon>Dikarya</taxon>
        <taxon>Ascomycota</taxon>
        <taxon>Pezizomycotina</taxon>
        <taxon>Geoglossomycetes</taxon>
        <taxon>Geoglossales</taxon>
        <taxon>Geoglossaceae</taxon>
        <taxon>Glutinoglossum</taxon>
    </lineage>
</organism>
<dbReference type="OrthoDB" id="361693at2759"/>
<accession>A0A9P8L088</accession>
<dbReference type="InterPro" id="IPR011989">
    <property type="entry name" value="ARM-like"/>
</dbReference>
<evidence type="ECO:0000259" key="5">
    <source>
        <dbReference type="PROSITE" id="PS50166"/>
    </source>
</evidence>
<dbReference type="GO" id="GO:0005829">
    <property type="term" value="C:cytosol"/>
    <property type="evidence" value="ECO:0007669"/>
    <property type="project" value="TreeGrafter"/>
</dbReference>
<reference evidence="6" key="1">
    <citation type="submission" date="2021-03" db="EMBL/GenBank/DDBJ databases">
        <title>Comparative genomics and phylogenomic investigation of the class Geoglossomycetes provide insights into ecological specialization and systematics.</title>
        <authorList>
            <person name="Melie T."/>
            <person name="Pirro S."/>
            <person name="Miller A.N."/>
            <person name="Quandt A."/>
        </authorList>
    </citation>
    <scope>NUCLEOTIDE SEQUENCE</scope>
    <source>
        <strain evidence="6">GBOQ0MN5Z8</strain>
    </source>
</reference>
<dbReference type="Pfam" id="PF25758">
    <property type="entry name" value="TPR_IPO11"/>
    <property type="match status" value="1"/>
</dbReference>
<dbReference type="SUPFAM" id="SSF48371">
    <property type="entry name" value="ARM repeat"/>
    <property type="match status" value="1"/>
</dbReference>